<evidence type="ECO:0000256" key="1">
    <source>
        <dbReference type="SAM" id="Phobius"/>
    </source>
</evidence>
<dbReference type="Proteomes" id="UP000004245">
    <property type="component" value="Unassembled WGS sequence"/>
</dbReference>
<keyword evidence="1" id="KW-1133">Transmembrane helix</keyword>
<organism evidence="2 3">
    <name type="scientific">Prescottella equi ATCC 33707</name>
    <dbReference type="NCBI Taxonomy" id="525370"/>
    <lineage>
        <taxon>Bacteria</taxon>
        <taxon>Bacillati</taxon>
        <taxon>Actinomycetota</taxon>
        <taxon>Actinomycetes</taxon>
        <taxon>Mycobacteriales</taxon>
        <taxon>Nocardiaceae</taxon>
        <taxon>Prescottella</taxon>
    </lineage>
</organism>
<comment type="caution">
    <text evidence="2">The sequence shown here is derived from an EMBL/GenBank/DDBJ whole genome shotgun (WGS) entry which is preliminary data.</text>
</comment>
<feature type="transmembrane region" description="Helical" evidence="1">
    <location>
        <begin position="6"/>
        <end position="32"/>
    </location>
</feature>
<dbReference type="AlphaFoldDB" id="E9T0N2"/>
<sequence length="92" mass="9865">MVEQIAGIAVTDLGLTGLLTLAVLLILVGALIPRPVHKTIVGLQQQRIDKLEELLSKRDGQIDRLLPSAETSAETLAKIQSVTDPDRSGGER</sequence>
<proteinExistence type="predicted"/>
<keyword evidence="3" id="KW-1185">Reference proteome</keyword>
<reference evidence="2" key="1">
    <citation type="submission" date="2011-01" db="EMBL/GenBank/DDBJ databases">
        <authorList>
            <person name="Muzny D."/>
            <person name="Qin X."/>
            <person name="Buhay C."/>
            <person name="Dugan-Rocha S."/>
            <person name="Ding Y."/>
            <person name="Chen G."/>
            <person name="Hawes A."/>
            <person name="Holder M."/>
            <person name="Jhangiani S."/>
            <person name="Johnson A."/>
            <person name="Khan Z."/>
            <person name="Li Z."/>
            <person name="Liu W."/>
            <person name="Liu X."/>
            <person name="Perez L."/>
            <person name="Shen H."/>
            <person name="Wang Q."/>
            <person name="Watt J."/>
            <person name="Xi L."/>
            <person name="Xin Y."/>
            <person name="Zhou J."/>
            <person name="Deng J."/>
            <person name="Jiang H."/>
            <person name="Liu Y."/>
            <person name="Qu J."/>
            <person name="Song X.-Z."/>
            <person name="Zhang L."/>
            <person name="Villasana D."/>
            <person name="Johnson A."/>
            <person name="Liu J."/>
            <person name="Liyanage D."/>
            <person name="Lorensuhewa L."/>
            <person name="Robinson T."/>
            <person name="Song A."/>
            <person name="Song B.-B."/>
            <person name="Dinh H."/>
            <person name="Thornton R."/>
            <person name="Coyle M."/>
            <person name="Francisco L."/>
            <person name="Jackson L."/>
            <person name="Javaid M."/>
            <person name="Korchina V."/>
            <person name="Kovar C."/>
            <person name="Mata R."/>
            <person name="Mathew T."/>
            <person name="Ngo R."/>
            <person name="Nguyen L."/>
            <person name="Nguyen N."/>
            <person name="Okwuonu G."/>
            <person name="Ongeri F."/>
            <person name="Pham C."/>
            <person name="Simmons D."/>
            <person name="Wilczek-Boney K."/>
            <person name="Hale W."/>
            <person name="Jakkamsetti A."/>
            <person name="Pham P."/>
            <person name="Ruth R."/>
            <person name="San Lucas F."/>
            <person name="Warren J."/>
            <person name="Zhang J."/>
            <person name="Zhao Z."/>
            <person name="Zhou C."/>
            <person name="Zhu D."/>
            <person name="Lee S."/>
            <person name="Bess C."/>
            <person name="Blankenburg K."/>
            <person name="Forbes L."/>
            <person name="Fu Q."/>
            <person name="Gubbala S."/>
            <person name="Hirani K."/>
            <person name="Jayaseelan J.C."/>
            <person name="Lara F."/>
            <person name="Munidasa M."/>
            <person name="Palculict T."/>
            <person name="Patil S."/>
            <person name="Pu L.-L."/>
            <person name="Saada N."/>
            <person name="Tang L."/>
            <person name="Weissenberger G."/>
            <person name="Zhu Y."/>
            <person name="Hemphill L."/>
            <person name="Shang Y."/>
            <person name="Youmans B."/>
            <person name="Ayvaz T."/>
            <person name="Ross M."/>
            <person name="Santibanez J."/>
            <person name="Aqrawi P."/>
            <person name="Gross S."/>
            <person name="Joshi V."/>
            <person name="Fowler G."/>
            <person name="Nazareth L."/>
            <person name="Reid J."/>
            <person name="Worley K."/>
            <person name="Petrosino J."/>
            <person name="Highlander S."/>
            <person name="Gibbs R."/>
        </authorList>
    </citation>
    <scope>NUCLEOTIDE SEQUENCE [LARGE SCALE GENOMIC DNA]</scope>
    <source>
        <strain evidence="2">ATCC 33707</strain>
    </source>
</reference>
<evidence type="ECO:0000313" key="2">
    <source>
        <dbReference type="EMBL" id="EGD23983.1"/>
    </source>
</evidence>
<keyword evidence="1" id="KW-0812">Transmembrane</keyword>
<evidence type="ECO:0000313" key="3">
    <source>
        <dbReference type="Proteomes" id="UP000004245"/>
    </source>
</evidence>
<protein>
    <submittedName>
        <fullName evidence="2">Uncharacterized protein</fullName>
    </submittedName>
</protein>
<keyword evidence="1" id="KW-0472">Membrane</keyword>
<dbReference type="RefSeq" id="WP_005515302.1">
    <property type="nucleotide sequence ID" value="NZ_CM001149.1"/>
</dbReference>
<dbReference type="EMBL" id="ADNW02000010">
    <property type="protein sequence ID" value="EGD23983.1"/>
    <property type="molecule type" value="Genomic_DNA"/>
</dbReference>
<name>E9T0N2_RHOHA</name>
<dbReference type="HOGENOM" id="CLU_2411198_0_0_11"/>
<accession>E9T0N2</accession>
<gene>
    <name evidence="2" type="ORF">HMPREF0724_12191</name>
</gene>